<feature type="domain" description="Pyrroline-5-carboxylate reductase catalytic N-terminal" evidence="7">
    <location>
        <begin position="10"/>
        <end position="99"/>
    </location>
</feature>
<keyword evidence="2 4" id="KW-0521">NADP</keyword>
<evidence type="ECO:0000256" key="3">
    <source>
        <dbReference type="ARBA" id="ARBA00023002"/>
    </source>
</evidence>
<comment type="catalytic activity">
    <reaction evidence="4">
        <text>L-proline + NAD(+) = (S)-1-pyrroline-5-carboxylate + NADH + 2 H(+)</text>
        <dbReference type="Rhea" id="RHEA:14105"/>
        <dbReference type="ChEBI" id="CHEBI:15378"/>
        <dbReference type="ChEBI" id="CHEBI:17388"/>
        <dbReference type="ChEBI" id="CHEBI:57540"/>
        <dbReference type="ChEBI" id="CHEBI:57945"/>
        <dbReference type="ChEBI" id="CHEBI:60039"/>
        <dbReference type="EC" id="1.5.1.2"/>
    </reaction>
</comment>
<evidence type="ECO:0000256" key="4">
    <source>
        <dbReference type="HAMAP-Rule" id="MF_01925"/>
    </source>
</evidence>
<dbReference type="PIRSF" id="PIRSF000193">
    <property type="entry name" value="Pyrrol-5-carb_rd"/>
    <property type="match status" value="1"/>
</dbReference>
<dbReference type="GO" id="GO:0005737">
    <property type="term" value="C:cytoplasm"/>
    <property type="evidence" value="ECO:0007669"/>
    <property type="project" value="UniProtKB-SubCell"/>
</dbReference>
<dbReference type="GO" id="GO:0004735">
    <property type="term" value="F:pyrroline-5-carboxylate reductase activity"/>
    <property type="evidence" value="ECO:0007669"/>
    <property type="project" value="UniProtKB-UniRule"/>
</dbReference>
<evidence type="ECO:0000256" key="5">
    <source>
        <dbReference type="NCBIfam" id="TIGR00112"/>
    </source>
</evidence>
<dbReference type="EC" id="1.5.1.2" evidence="4 5"/>
<protein>
    <recommendedName>
        <fullName evidence="4 5">Pyrroline-5-carboxylate reductase</fullName>
        <shortName evidence="4">P5C reductase</shortName>
        <shortName evidence="4">P5CR</shortName>
        <ecNumber evidence="4 5">1.5.1.2</ecNumber>
    </recommendedName>
    <alternativeName>
        <fullName evidence="4">PCA reductase</fullName>
    </alternativeName>
</protein>
<dbReference type="FunFam" id="1.10.3730.10:FF:000001">
    <property type="entry name" value="Pyrroline-5-carboxylate reductase"/>
    <property type="match status" value="1"/>
</dbReference>
<dbReference type="InterPro" id="IPR008927">
    <property type="entry name" value="6-PGluconate_DH-like_C_sf"/>
</dbReference>
<comment type="function">
    <text evidence="4">Catalyzes the reduction of 1-pyrroline-5-carboxylate (PCA) to L-proline.</text>
</comment>
<evidence type="ECO:0000256" key="2">
    <source>
        <dbReference type="ARBA" id="ARBA00022857"/>
    </source>
</evidence>
<keyword evidence="3 4" id="KW-0560">Oxidoreductase</keyword>
<dbReference type="SUPFAM" id="SSF51735">
    <property type="entry name" value="NAD(P)-binding Rossmann-fold domains"/>
    <property type="match status" value="1"/>
</dbReference>
<comment type="pathway">
    <text evidence="4 6">Amino-acid biosynthesis; L-proline biosynthesis; L-proline from L-glutamate 5-semialdehyde: step 1/1.</text>
</comment>
<dbReference type="InterPro" id="IPR028939">
    <property type="entry name" value="P5C_Rdtase_cat_N"/>
</dbReference>
<gene>
    <name evidence="4 9" type="primary">proC</name>
    <name evidence="9" type="ORF">ELAC_0155</name>
</gene>
<evidence type="ECO:0000259" key="7">
    <source>
        <dbReference type="Pfam" id="PF03807"/>
    </source>
</evidence>
<dbReference type="InterPro" id="IPR029036">
    <property type="entry name" value="P5CR_dimer"/>
</dbReference>
<dbReference type="HAMAP" id="MF_01925">
    <property type="entry name" value="P5C_reductase"/>
    <property type="match status" value="1"/>
</dbReference>
<dbReference type="InterPro" id="IPR000304">
    <property type="entry name" value="Pyrroline-COOH_reductase"/>
</dbReference>
<comment type="similarity">
    <text evidence="1 4 6">Belongs to the pyrroline-5-carboxylate reductase family.</text>
</comment>
<evidence type="ECO:0000259" key="8">
    <source>
        <dbReference type="Pfam" id="PF14748"/>
    </source>
</evidence>
<dbReference type="Pfam" id="PF03807">
    <property type="entry name" value="F420_oxidored"/>
    <property type="match status" value="1"/>
</dbReference>
<reference evidence="10" key="1">
    <citation type="submission" date="2015-06" db="EMBL/GenBank/DDBJ databases">
        <authorList>
            <person name="Bertelli C."/>
        </authorList>
    </citation>
    <scope>NUCLEOTIDE SEQUENCE [LARGE SCALE GENOMIC DNA]</scope>
    <source>
        <strain evidence="10">CRIB-30</strain>
    </source>
</reference>
<evidence type="ECO:0000256" key="6">
    <source>
        <dbReference type="RuleBase" id="RU003903"/>
    </source>
</evidence>
<dbReference type="Proteomes" id="UP000220251">
    <property type="component" value="Unassembled WGS sequence"/>
</dbReference>
<dbReference type="UniPathway" id="UPA00098">
    <property type="reaction ID" value="UER00361"/>
</dbReference>
<dbReference type="GO" id="GO:0055129">
    <property type="term" value="P:L-proline biosynthetic process"/>
    <property type="evidence" value="ECO:0007669"/>
    <property type="project" value="UniProtKB-UniRule"/>
</dbReference>
<feature type="domain" description="Pyrroline-5-carboxylate reductase dimerisation" evidence="8">
    <location>
        <begin position="161"/>
        <end position="263"/>
    </location>
</feature>
<dbReference type="Pfam" id="PF14748">
    <property type="entry name" value="P5CR_dimer"/>
    <property type="match status" value="1"/>
</dbReference>
<dbReference type="Gene3D" id="1.10.3730.10">
    <property type="entry name" value="ProC C-terminal domain-like"/>
    <property type="match status" value="1"/>
</dbReference>
<keyword evidence="4 6" id="KW-0028">Amino-acid biosynthesis</keyword>
<sequence>MAEQAKEPRVLIFGTGTIGGGIAKILSKKTKPLLYDRDFLKAEALAKEFGCIAVKTKDEGLSQAEFIILCVKPQDLNQTALEIRGRLKKEHVIISVLAGVSIEKLQGAFGTNKIVRATLNLPSLYASGLIGLVAHEATTEWERHQSENLFKKMGHVIWLNEGRIDALTALSGSGPAFLLVYYEAMVDAGIALGIPVDLGKKIAQETLSGTMEMIKQSKKHPGELRWQIASPAGCTIAGLKQLEDESLRSAVINIFLATHDRIKDFD</sequence>
<keyword evidence="10" id="KW-1185">Reference proteome</keyword>
<evidence type="ECO:0000313" key="10">
    <source>
        <dbReference type="Proteomes" id="UP000220251"/>
    </source>
</evidence>
<dbReference type="InterPro" id="IPR053790">
    <property type="entry name" value="P5CR-like_CS"/>
</dbReference>
<dbReference type="OrthoDB" id="9805754at2"/>
<dbReference type="SUPFAM" id="SSF48179">
    <property type="entry name" value="6-phosphogluconate dehydrogenase C-terminal domain-like"/>
    <property type="match status" value="1"/>
</dbReference>
<dbReference type="PANTHER" id="PTHR11645">
    <property type="entry name" value="PYRROLINE-5-CARBOXYLATE REDUCTASE"/>
    <property type="match status" value="1"/>
</dbReference>
<keyword evidence="4" id="KW-0963">Cytoplasm</keyword>
<keyword evidence="4 6" id="KW-0641">Proline biosynthesis</keyword>
<comment type="subcellular location">
    <subcellularLocation>
        <location evidence="4">Cytoplasm</location>
    </subcellularLocation>
</comment>
<dbReference type="PANTHER" id="PTHR11645:SF0">
    <property type="entry name" value="PYRROLINE-5-CARBOXYLATE REDUCTASE 3"/>
    <property type="match status" value="1"/>
</dbReference>
<dbReference type="Gene3D" id="3.40.50.720">
    <property type="entry name" value="NAD(P)-binding Rossmann-like Domain"/>
    <property type="match status" value="1"/>
</dbReference>
<dbReference type="EMBL" id="CWGJ01000001">
    <property type="protein sequence ID" value="CRX37516.1"/>
    <property type="molecule type" value="Genomic_DNA"/>
</dbReference>
<accession>A0A0H5DMW1</accession>
<evidence type="ECO:0000313" key="9">
    <source>
        <dbReference type="EMBL" id="CRX37516.1"/>
    </source>
</evidence>
<dbReference type="RefSeq" id="WP_098037369.1">
    <property type="nucleotide sequence ID" value="NZ_CWGJ01000001.1"/>
</dbReference>
<organism evidence="9 10">
    <name type="scientific">Estrella lausannensis</name>
    <dbReference type="NCBI Taxonomy" id="483423"/>
    <lineage>
        <taxon>Bacteria</taxon>
        <taxon>Pseudomonadati</taxon>
        <taxon>Chlamydiota</taxon>
        <taxon>Chlamydiia</taxon>
        <taxon>Parachlamydiales</taxon>
        <taxon>Candidatus Criblamydiaceae</taxon>
        <taxon>Estrella</taxon>
    </lineage>
</organism>
<dbReference type="InterPro" id="IPR036291">
    <property type="entry name" value="NAD(P)-bd_dom_sf"/>
</dbReference>
<dbReference type="PROSITE" id="PS00521">
    <property type="entry name" value="P5CR"/>
    <property type="match status" value="1"/>
</dbReference>
<name>A0A0H5DMW1_9BACT</name>
<evidence type="ECO:0000256" key="1">
    <source>
        <dbReference type="ARBA" id="ARBA00005525"/>
    </source>
</evidence>
<dbReference type="NCBIfam" id="TIGR00112">
    <property type="entry name" value="proC"/>
    <property type="match status" value="1"/>
</dbReference>
<comment type="catalytic activity">
    <reaction evidence="4 6">
        <text>L-proline + NADP(+) = (S)-1-pyrroline-5-carboxylate + NADPH + 2 H(+)</text>
        <dbReference type="Rhea" id="RHEA:14109"/>
        <dbReference type="ChEBI" id="CHEBI:15378"/>
        <dbReference type="ChEBI" id="CHEBI:17388"/>
        <dbReference type="ChEBI" id="CHEBI:57783"/>
        <dbReference type="ChEBI" id="CHEBI:58349"/>
        <dbReference type="ChEBI" id="CHEBI:60039"/>
        <dbReference type="EC" id="1.5.1.2"/>
    </reaction>
</comment>
<proteinExistence type="inferred from homology"/>
<dbReference type="AlphaFoldDB" id="A0A0H5DMW1"/>